<evidence type="ECO:0000259" key="4">
    <source>
        <dbReference type="PROSITE" id="PS50042"/>
    </source>
</evidence>
<keyword evidence="2" id="KW-0238">DNA-binding</keyword>
<dbReference type="InterPro" id="IPR018490">
    <property type="entry name" value="cNMP-bd_dom_sf"/>
</dbReference>
<dbReference type="PROSITE" id="PS50042">
    <property type="entry name" value="CNMP_BINDING_3"/>
    <property type="match status" value="1"/>
</dbReference>
<dbReference type="InterPro" id="IPR050397">
    <property type="entry name" value="Env_Response_Regulators"/>
</dbReference>
<dbReference type="InterPro" id="IPR012318">
    <property type="entry name" value="HTH_CRP"/>
</dbReference>
<dbReference type="InterPro" id="IPR036390">
    <property type="entry name" value="WH_DNA-bd_sf"/>
</dbReference>
<dbReference type="Pfam" id="PF00027">
    <property type="entry name" value="cNMP_binding"/>
    <property type="match status" value="1"/>
</dbReference>
<keyword evidence="1" id="KW-0805">Transcription regulation</keyword>
<dbReference type="GO" id="GO:0005829">
    <property type="term" value="C:cytosol"/>
    <property type="evidence" value="ECO:0007669"/>
    <property type="project" value="TreeGrafter"/>
</dbReference>
<dbReference type="InterPro" id="IPR014710">
    <property type="entry name" value="RmlC-like_jellyroll"/>
</dbReference>
<evidence type="ECO:0000313" key="7">
    <source>
        <dbReference type="Proteomes" id="UP000578077"/>
    </source>
</evidence>
<protein>
    <submittedName>
        <fullName evidence="6">CRP-like cAMP-binding protein</fullName>
    </submittedName>
</protein>
<gene>
    <name evidence="6" type="ORF">HNR25_001924</name>
</gene>
<dbReference type="PROSITE" id="PS51063">
    <property type="entry name" value="HTH_CRP_2"/>
    <property type="match status" value="1"/>
</dbReference>
<dbReference type="CDD" id="cd00092">
    <property type="entry name" value="HTH_CRP"/>
    <property type="match status" value="1"/>
</dbReference>
<evidence type="ECO:0000313" key="6">
    <source>
        <dbReference type="EMBL" id="MBB5998173.1"/>
    </source>
</evidence>
<dbReference type="CDD" id="cd00038">
    <property type="entry name" value="CAP_ED"/>
    <property type="match status" value="1"/>
</dbReference>
<dbReference type="SMART" id="SM00419">
    <property type="entry name" value="HTH_CRP"/>
    <property type="match status" value="1"/>
</dbReference>
<comment type="caution">
    <text evidence="6">The sequence shown here is derived from an EMBL/GenBank/DDBJ whole genome shotgun (WGS) entry which is preliminary data.</text>
</comment>
<keyword evidence="3" id="KW-0804">Transcription</keyword>
<evidence type="ECO:0000256" key="3">
    <source>
        <dbReference type="ARBA" id="ARBA00023163"/>
    </source>
</evidence>
<sequence length="181" mass="18922">MIMIEEGQIKATVHASNGYTSLLAVRGPGELVGEMACLDGRPRSATVTASTAGLGTVISADRFLALLQGNAGLAMAVLRSVGARLRHSDTHRAGNGAHTARTRIASVLADLAHRYGVPALDAGPRARRVQVTQQDLAGASGTSRESVVRALKELERAGLVSRNRGVLLVQNPTRLNGWPSG</sequence>
<dbReference type="Proteomes" id="UP000578077">
    <property type="component" value="Unassembled WGS sequence"/>
</dbReference>
<dbReference type="EMBL" id="JACHLY010000001">
    <property type="protein sequence ID" value="MBB5998173.1"/>
    <property type="molecule type" value="Genomic_DNA"/>
</dbReference>
<name>A0A841EAT7_9ACTN</name>
<dbReference type="PANTHER" id="PTHR24567">
    <property type="entry name" value="CRP FAMILY TRANSCRIPTIONAL REGULATORY PROTEIN"/>
    <property type="match status" value="1"/>
</dbReference>
<evidence type="ECO:0000256" key="2">
    <source>
        <dbReference type="ARBA" id="ARBA00023125"/>
    </source>
</evidence>
<dbReference type="GO" id="GO:0003700">
    <property type="term" value="F:DNA-binding transcription factor activity"/>
    <property type="evidence" value="ECO:0007669"/>
    <property type="project" value="TreeGrafter"/>
</dbReference>
<dbReference type="SUPFAM" id="SSF46785">
    <property type="entry name" value="Winged helix' DNA-binding domain"/>
    <property type="match status" value="1"/>
</dbReference>
<evidence type="ECO:0000256" key="1">
    <source>
        <dbReference type="ARBA" id="ARBA00023015"/>
    </source>
</evidence>
<accession>A0A841EAT7</accession>
<dbReference type="SUPFAM" id="SSF51206">
    <property type="entry name" value="cAMP-binding domain-like"/>
    <property type="match status" value="1"/>
</dbReference>
<dbReference type="AlphaFoldDB" id="A0A841EAT7"/>
<organism evidence="6 7">
    <name type="scientific">Streptomonospora salina</name>
    <dbReference type="NCBI Taxonomy" id="104205"/>
    <lineage>
        <taxon>Bacteria</taxon>
        <taxon>Bacillati</taxon>
        <taxon>Actinomycetota</taxon>
        <taxon>Actinomycetes</taxon>
        <taxon>Streptosporangiales</taxon>
        <taxon>Nocardiopsidaceae</taxon>
        <taxon>Streptomonospora</taxon>
    </lineage>
</organism>
<keyword evidence="7" id="KW-1185">Reference proteome</keyword>
<dbReference type="Pfam" id="PF13545">
    <property type="entry name" value="HTH_Crp_2"/>
    <property type="match status" value="1"/>
</dbReference>
<dbReference type="InterPro" id="IPR000595">
    <property type="entry name" value="cNMP-bd_dom"/>
</dbReference>
<feature type="domain" description="HTH crp-type" evidence="5">
    <location>
        <begin position="98"/>
        <end position="173"/>
    </location>
</feature>
<reference evidence="6 7" key="1">
    <citation type="submission" date="2020-08" db="EMBL/GenBank/DDBJ databases">
        <title>Sequencing the genomes of 1000 actinobacteria strains.</title>
        <authorList>
            <person name="Klenk H.-P."/>
        </authorList>
    </citation>
    <scope>NUCLEOTIDE SEQUENCE [LARGE SCALE GENOMIC DNA]</scope>
    <source>
        <strain evidence="6 7">DSM 44593</strain>
    </source>
</reference>
<dbReference type="GO" id="GO:0003677">
    <property type="term" value="F:DNA binding"/>
    <property type="evidence" value="ECO:0007669"/>
    <property type="project" value="UniProtKB-KW"/>
</dbReference>
<dbReference type="Gene3D" id="2.60.120.10">
    <property type="entry name" value="Jelly Rolls"/>
    <property type="match status" value="1"/>
</dbReference>
<evidence type="ECO:0000259" key="5">
    <source>
        <dbReference type="PROSITE" id="PS51063"/>
    </source>
</evidence>
<dbReference type="PANTHER" id="PTHR24567:SF74">
    <property type="entry name" value="HTH-TYPE TRANSCRIPTIONAL REGULATOR ARCR"/>
    <property type="match status" value="1"/>
</dbReference>
<proteinExistence type="predicted"/>
<feature type="domain" description="Cyclic nucleotide-binding" evidence="4">
    <location>
        <begin position="1"/>
        <end position="67"/>
    </location>
</feature>